<dbReference type="VEuPathDB" id="FungiDB:PYU1_G006247"/>
<dbReference type="EMBL" id="GL376625">
    <property type="status" value="NOT_ANNOTATED_CDS"/>
    <property type="molecule type" value="Genomic_DNA"/>
</dbReference>
<dbReference type="AlphaFoldDB" id="K3WMR7"/>
<reference evidence="1" key="3">
    <citation type="submission" date="2015-02" db="UniProtKB">
        <authorList>
            <consortium name="EnsemblProtists"/>
        </authorList>
    </citation>
    <scope>IDENTIFICATION</scope>
    <source>
        <strain evidence="1">DAOM BR144</strain>
    </source>
</reference>
<keyword evidence="2" id="KW-1185">Reference proteome</keyword>
<dbReference type="EnsemblProtists" id="PYU1_T006259">
    <property type="protein sequence ID" value="PYU1_T006259"/>
    <property type="gene ID" value="PYU1_G006247"/>
</dbReference>
<dbReference type="eggNOG" id="ENOG502RWME">
    <property type="taxonomic scope" value="Eukaryota"/>
</dbReference>
<dbReference type="HOGENOM" id="CLU_2364293_0_0_1"/>
<protein>
    <submittedName>
        <fullName evidence="1">Uncharacterized protein</fullName>
    </submittedName>
</protein>
<proteinExistence type="predicted"/>
<accession>K3WMR7</accession>
<evidence type="ECO:0000313" key="2">
    <source>
        <dbReference type="Proteomes" id="UP000019132"/>
    </source>
</evidence>
<dbReference type="OMA" id="RAYPRFQ"/>
<reference evidence="2" key="1">
    <citation type="journal article" date="2010" name="Genome Biol.">
        <title>Genome sequence of the necrotrophic plant pathogen Pythium ultimum reveals original pathogenicity mechanisms and effector repertoire.</title>
        <authorList>
            <person name="Levesque C.A."/>
            <person name="Brouwer H."/>
            <person name="Cano L."/>
            <person name="Hamilton J.P."/>
            <person name="Holt C."/>
            <person name="Huitema E."/>
            <person name="Raffaele S."/>
            <person name="Robideau G.P."/>
            <person name="Thines M."/>
            <person name="Win J."/>
            <person name="Zerillo M.M."/>
            <person name="Beakes G.W."/>
            <person name="Boore J.L."/>
            <person name="Busam D."/>
            <person name="Dumas B."/>
            <person name="Ferriera S."/>
            <person name="Fuerstenberg S.I."/>
            <person name="Gachon C.M."/>
            <person name="Gaulin E."/>
            <person name="Govers F."/>
            <person name="Grenville-Briggs L."/>
            <person name="Horner N."/>
            <person name="Hostetler J."/>
            <person name="Jiang R.H."/>
            <person name="Johnson J."/>
            <person name="Krajaejun T."/>
            <person name="Lin H."/>
            <person name="Meijer H.J."/>
            <person name="Moore B."/>
            <person name="Morris P."/>
            <person name="Phuntmart V."/>
            <person name="Puiu D."/>
            <person name="Shetty J."/>
            <person name="Stajich J.E."/>
            <person name="Tripathy S."/>
            <person name="Wawra S."/>
            <person name="van West P."/>
            <person name="Whitty B.R."/>
            <person name="Coutinho P.M."/>
            <person name="Henrissat B."/>
            <person name="Martin F."/>
            <person name="Thomas P.D."/>
            <person name="Tyler B.M."/>
            <person name="De Vries R.P."/>
            <person name="Kamoun S."/>
            <person name="Yandell M."/>
            <person name="Tisserat N."/>
            <person name="Buell C.R."/>
        </authorList>
    </citation>
    <scope>NUCLEOTIDE SEQUENCE</scope>
    <source>
        <strain evidence="2">DAOM:BR144</strain>
    </source>
</reference>
<organism evidence="1 2">
    <name type="scientific">Globisporangium ultimum (strain ATCC 200006 / CBS 805.95 / DAOM BR144)</name>
    <name type="common">Pythium ultimum</name>
    <dbReference type="NCBI Taxonomy" id="431595"/>
    <lineage>
        <taxon>Eukaryota</taxon>
        <taxon>Sar</taxon>
        <taxon>Stramenopiles</taxon>
        <taxon>Oomycota</taxon>
        <taxon>Peronosporomycetes</taxon>
        <taxon>Pythiales</taxon>
        <taxon>Pythiaceae</taxon>
        <taxon>Globisporangium</taxon>
    </lineage>
</organism>
<reference evidence="2" key="2">
    <citation type="submission" date="2010-04" db="EMBL/GenBank/DDBJ databases">
        <authorList>
            <person name="Buell R."/>
            <person name="Hamilton J."/>
            <person name="Hostetler J."/>
        </authorList>
    </citation>
    <scope>NUCLEOTIDE SEQUENCE [LARGE SCALE GENOMIC DNA]</scope>
    <source>
        <strain evidence="2">DAOM:BR144</strain>
    </source>
</reference>
<dbReference type="Proteomes" id="UP000019132">
    <property type="component" value="Unassembled WGS sequence"/>
</dbReference>
<evidence type="ECO:0000313" key="1">
    <source>
        <dbReference type="EnsemblProtists" id="PYU1_T006259"/>
    </source>
</evidence>
<dbReference type="InParanoid" id="K3WMR7"/>
<sequence>MEKQDDEARLADVVRQNGEEHLFDNIMALAGHADEEPPVIFGWEKMREFVEAIAAAGADPMPDPPFTIPQPLTSQSFKEAQLNYARVGRAYPRFQT</sequence>
<name>K3WMR7_GLOUD</name>